<keyword evidence="3" id="KW-1003">Cell membrane</keyword>
<comment type="subcellular location">
    <subcellularLocation>
        <location evidence="1">Cell membrane</location>
        <topology evidence="1">Multi-pass membrane protein</topology>
    </subcellularLocation>
</comment>
<evidence type="ECO:0000256" key="6">
    <source>
        <dbReference type="ARBA" id="ARBA00023136"/>
    </source>
</evidence>
<evidence type="ECO:0000256" key="4">
    <source>
        <dbReference type="ARBA" id="ARBA00022692"/>
    </source>
</evidence>
<dbReference type="InterPro" id="IPR011657">
    <property type="entry name" value="CNT_C_dom"/>
</dbReference>
<dbReference type="GO" id="GO:0005337">
    <property type="term" value="F:nucleoside transmembrane transporter activity"/>
    <property type="evidence" value="ECO:0007669"/>
    <property type="project" value="InterPro"/>
</dbReference>
<evidence type="ECO:0000259" key="10">
    <source>
        <dbReference type="Pfam" id="PF07670"/>
    </source>
</evidence>
<dbReference type="PANTHER" id="PTHR10590:SF4">
    <property type="entry name" value="SOLUTE CARRIER FAMILY 28 MEMBER 3"/>
    <property type="match status" value="1"/>
</dbReference>
<protein>
    <submittedName>
        <fullName evidence="11">CNT family concentrative nucleoside transporter</fullName>
    </submittedName>
</protein>
<reference evidence="11 12" key="1">
    <citation type="submission" date="2019-06" db="EMBL/GenBank/DDBJ databases">
        <title>Sequencing the genomes of 1000 actinobacteria strains.</title>
        <authorList>
            <person name="Klenk H.-P."/>
        </authorList>
    </citation>
    <scope>NUCLEOTIDE SEQUENCE [LARGE SCALE GENOMIC DNA]</scope>
    <source>
        <strain evidence="11 12">DSM 19828</strain>
    </source>
</reference>
<keyword evidence="12" id="KW-1185">Reference proteome</keyword>
<evidence type="ECO:0000313" key="12">
    <source>
        <dbReference type="Proteomes" id="UP000320806"/>
    </source>
</evidence>
<evidence type="ECO:0000256" key="2">
    <source>
        <dbReference type="ARBA" id="ARBA00009033"/>
    </source>
</evidence>
<feature type="transmembrane region" description="Helical" evidence="7">
    <location>
        <begin position="6"/>
        <end position="22"/>
    </location>
</feature>
<proteinExistence type="inferred from homology"/>
<feature type="domain" description="Concentrative nucleoside transporter N-terminal" evidence="8">
    <location>
        <begin position="10"/>
        <end position="82"/>
    </location>
</feature>
<evidence type="ECO:0000256" key="3">
    <source>
        <dbReference type="ARBA" id="ARBA00022475"/>
    </source>
</evidence>
<dbReference type="Pfam" id="PF01773">
    <property type="entry name" value="Nucleos_tra2_N"/>
    <property type="match status" value="1"/>
</dbReference>
<evidence type="ECO:0000256" key="5">
    <source>
        <dbReference type="ARBA" id="ARBA00022989"/>
    </source>
</evidence>
<dbReference type="OrthoDB" id="9766455at2"/>
<feature type="transmembrane region" description="Helical" evidence="7">
    <location>
        <begin position="88"/>
        <end position="111"/>
    </location>
</feature>
<dbReference type="PANTHER" id="PTHR10590">
    <property type="entry name" value="SODIUM/NUCLEOSIDE COTRANSPORTER"/>
    <property type="match status" value="1"/>
</dbReference>
<dbReference type="RefSeq" id="WP_141927207.1">
    <property type="nucleotide sequence ID" value="NZ_BAABCI010000004.1"/>
</dbReference>
<evidence type="ECO:0000259" key="8">
    <source>
        <dbReference type="Pfam" id="PF01773"/>
    </source>
</evidence>
<feature type="transmembrane region" description="Helical" evidence="7">
    <location>
        <begin position="369"/>
        <end position="393"/>
    </location>
</feature>
<evidence type="ECO:0000256" key="1">
    <source>
        <dbReference type="ARBA" id="ARBA00004651"/>
    </source>
</evidence>
<keyword evidence="4 7" id="KW-0812">Transmembrane</keyword>
<feature type="transmembrane region" description="Helical" evidence="7">
    <location>
        <begin position="284"/>
        <end position="307"/>
    </location>
</feature>
<accession>A0A542EC62</accession>
<feature type="domain" description="Concentrative nucleoside transporter C-terminal" evidence="9">
    <location>
        <begin position="194"/>
        <end position="425"/>
    </location>
</feature>
<evidence type="ECO:0000259" key="9">
    <source>
        <dbReference type="Pfam" id="PF07662"/>
    </source>
</evidence>
<evidence type="ECO:0000256" key="7">
    <source>
        <dbReference type="SAM" id="Phobius"/>
    </source>
</evidence>
<dbReference type="InterPro" id="IPR002668">
    <property type="entry name" value="CNT_N_dom"/>
</dbReference>
<feature type="domain" description="Nucleoside transporter/FeoB GTPase Gate" evidence="10">
    <location>
        <begin position="91"/>
        <end position="189"/>
    </location>
</feature>
<dbReference type="AlphaFoldDB" id="A0A542EC62"/>
<dbReference type="Pfam" id="PF07662">
    <property type="entry name" value="Nucleos_tra2_C"/>
    <property type="match status" value="1"/>
</dbReference>
<dbReference type="EMBL" id="VFMO01000001">
    <property type="protein sequence ID" value="TQJ12923.1"/>
    <property type="molecule type" value="Genomic_DNA"/>
</dbReference>
<dbReference type="GO" id="GO:0005886">
    <property type="term" value="C:plasma membrane"/>
    <property type="evidence" value="ECO:0007669"/>
    <property type="project" value="UniProtKB-SubCell"/>
</dbReference>
<gene>
    <name evidence="11" type="ORF">FB459_0301</name>
</gene>
<dbReference type="InterPro" id="IPR011642">
    <property type="entry name" value="Gate_dom"/>
</dbReference>
<dbReference type="Pfam" id="PF07670">
    <property type="entry name" value="Gate"/>
    <property type="match status" value="1"/>
</dbReference>
<name>A0A542EC62_9MICO</name>
<feature type="transmembrane region" description="Helical" evidence="7">
    <location>
        <begin position="165"/>
        <end position="188"/>
    </location>
</feature>
<organism evidence="11 12">
    <name type="scientific">Yimella lutea</name>
    <dbReference type="NCBI Taxonomy" id="587872"/>
    <lineage>
        <taxon>Bacteria</taxon>
        <taxon>Bacillati</taxon>
        <taxon>Actinomycetota</taxon>
        <taxon>Actinomycetes</taxon>
        <taxon>Micrococcales</taxon>
        <taxon>Dermacoccaceae</taxon>
        <taxon>Yimella</taxon>
    </lineage>
</organism>
<keyword evidence="5 7" id="KW-1133">Transmembrane helix</keyword>
<dbReference type="InterPro" id="IPR008276">
    <property type="entry name" value="C_nuclsd_transpt"/>
</dbReference>
<sequence length="429" mass="44346">MVNVLWGIGGMIGLLTIAYLLSMDRKAIKARTIAAALALQVGFGVLVLFVPWGRDALAKASEGVQAVIDSSKEGISFLFGPLIPKEGMVFALQVLPVIVFFASLTAILFHLGILQKVVTWLGGALAKVLGTRHEESVNAAANIFLGQTEAPLVIKPYLSRISRSGLFAVMVGGLSTVAGSVLVGYALLGAKLDYLIAASFMAAPGALLMAKIILPEGAEPATVPATAKAGDGVGTVDLDRGESRAVAVDDDDDEDEVKHRNVIDAAAAGASDGMKLALNIGAMLLAFISLIALINLLLGVVGGWFGADDLKFETILGYVMAPIMTLIGVPWSEATDAGSYVGQKVVVNEFVAFSNFAPNIADFSQRTQAIVTFALTGFANLGSLGILLGGLGGMAPKRRGEIAELGLRAILAATLANLMSAAIAGILLG</sequence>
<evidence type="ECO:0000313" key="11">
    <source>
        <dbReference type="EMBL" id="TQJ12923.1"/>
    </source>
</evidence>
<feature type="transmembrane region" description="Helical" evidence="7">
    <location>
        <begin position="34"/>
        <end position="52"/>
    </location>
</feature>
<comment type="caution">
    <text evidence="11">The sequence shown here is derived from an EMBL/GenBank/DDBJ whole genome shotgun (WGS) entry which is preliminary data.</text>
</comment>
<keyword evidence="6 7" id="KW-0472">Membrane</keyword>
<dbReference type="Proteomes" id="UP000320806">
    <property type="component" value="Unassembled WGS sequence"/>
</dbReference>
<dbReference type="GO" id="GO:0015293">
    <property type="term" value="F:symporter activity"/>
    <property type="evidence" value="ECO:0007669"/>
    <property type="project" value="TreeGrafter"/>
</dbReference>
<feature type="transmembrane region" description="Helical" evidence="7">
    <location>
        <begin position="405"/>
        <end position="428"/>
    </location>
</feature>
<comment type="similarity">
    <text evidence="2">Belongs to the concentrative nucleoside transporter (CNT) (TC 2.A.41) family.</text>
</comment>